<dbReference type="InterPro" id="IPR036681">
    <property type="entry name" value="PgpA-like_sf"/>
</dbReference>
<dbReference type="EMBL" id="MT631503">
    <property type="protein sequence ID" value="QNO52182.1"/>
    <property type="molecule type" value="Genomic_DNA"/>
</dbReference>
<dbReference type="SUPFAM" id="SSF101307">
    <property type="entry name" value="YutG-like"/>
    <property type="match status" value="1"/>
</dbReference>
<feature type="domain" description="YutG/PgpA" evidence="1">
    <location>
        <begin position="296"/>
        <end position="362"/>
    </location>
</feature>
<sequence>MVIKGAQHGMKIEREKGYIAVHANGSFNVLSSAVYNGGSVRTCSTIINLNVSEDFHGDAFAVFDSFIEEKKLEREKVVGIMTAVPMENAVIRKKGAITAIITAGISASTINIILAIEKNLSQAAMANTLIVATEAKTAALFDLDMRDEQGDLFTGDSTDSVVVACKSFPKTFVKNASQFTEEEEEIFAGKATKLGSAVYEVVREGVKEALFRYNGLTVDRPILKRLEERGIYLEDMVSTALELYVPPVEGEAGEPELKRRLEATIKKECSDVNVALLLAAALHSDEEEIRKGRAGKAGEEDAACIVADELIGIDIAEYIGGKKALFNFFYYDTRKPGILSQLDVFMDDAIGGLIAGCMSKMLG</sequence>
<dbReference type="InterPro" id="IPR052209">
    <property type="entry name" value="CbiZ"/>
</dbReference>
<proteinExistence type="predicted"/>
<name>A0A7G9YVZ8_9EURY</name>
<dbReference type="InterPro" id="IPR002808">
    <property type="entry name" value="AdoCbi_amidolase"/>
</dbReference>
<organism evidence="2">
    <name type="scientific">Candidatus Methanophagaceae archaeon ANME-1 ERB6</name>
    <dbReference type="NCBI Taxonomy" id="2759912"/>
    <lineage>
        <taxon>Archaea</taxon>
        <taxon>Methanobacteriati</taxon>
        <taxon>Methanobacteriota</taxon>
        <taxon>Stenosarchaea group</taxon>
        <taxon>Methanomicrobia</taxon>
        <taxon>Candidatus Methanophagales</taxon>
        <taxon>Candidatus Methanophagaceae</taxon>
    </lineage>
</organism>
<dbReference type="Gene3D" id="1.10.3760.10">
    <property type="entry name" value="PgpA-like"/>
    <property type="match status" value="1"/>
</dbReference>
<dbReference type="GO" id="GO:0008962">
    <property type="term" value="F:phosphatidylglycerophosphatase activity"/>
    <property type="evidence" value="ECO:0007669"/>
    <property type="project" value="InterPro"/>
</dbReference>
<dbReference type="InterPro" id="IPR007686">
    <property type="entry name" value="YutG/PgpA"/>
</dbReference>
<dbReference type="PANTHER" id="PTHR35336">
    <property type="entry name" value="ADENOSYLCOBINAMIDE AMIDOHYDROLASE"/>
    <property type="match status" value="1"/>
</dbReference>
<dbReference type="AlphaFoldDB" id="A0A7G9YVZ8"/>
<dbReference type="PANTHER" id="PTHR35336:SF5">
    <property type="entry name" value="ADENOSYLCOBINAMIDE AMIDOHYDROLASE"/>
    <property type="match status" value="1"/>
</dbReference>
<accession>A0A7G9YVZ8</accession>
<protein>
    <recommendedName>
        <fullName evidence="1">YutG/PgpA domain-containing protein</fullName>
    </recommendedName>
</protein>
<gene>
    <name evidence="2" type="ORF">LFOEMHHC_00008</name>
</gene>
<dbReference type="CDD" id="cd06971">
    <property type="entry name" value="PgpA"/>
    <property type="match status" value="1"/>
</dbReference>
<dbReference type="Pfam" id="PF04608">
    <property type="entry name" value="PgpA"/>
    <property type="match status" value="1"/>
</dbReference>
<evidence type="ECO:0000259" key="1">
    <source>
        <dbReference type="Pfam" id="PF04608"/>
    </source>
</evidence>
<dbReference type="Pfam" id="PF01955">
    <property type="entry name" value="CbiZ"/>
    <property type="match status" value="1"/>
</dbReference>
<reference evidence="2" key="1">
    <citation type="submission" date="2020-06" db="EMBL/GenBank/DDBJ databases">
        <title>Unique genomic features of the anaerobic methanotrophic archaea.</title>
        <authorList>
            <person name="Chadwick G.L."/>
            <person name="Skennerton C.T."/>
            <person name="Laso-Perez R."/>
            <person name="Leu A.O."/>
            <person name="Speth D.R."/>
            <person name="Yu H."/>
            <person name="Morgan-Lang C."/>
            <person name="Hatzenpichler R."/>
            <person name="Goudeau D."/>
            <person name="Malmstrom R."/>
            <person name="Brazelton W.J."/>
            <person name="Woyke T."/>
            <person name="Hallam S.J."/>
            <person name="Tyson G.W."/>
            <person name="Wegener G."/>
            <person name="Boetius A."/>
            <person name="Orphan V."/>
        </authorList>
    </citation>
    <scope>NUCLEOTIDE SEQUENCE</scope>
</reference>
<evidence type="ECO:0000313" key="2">
    <source>
        <dbReference type="EMBL" id="QNO52182.1"/>
    </source>
</evidence>
<dbReference type="GO" id="GO:0006629">
    <property type="term" value="P:lipid metabolic process"/>
    <property type="evidence" value="ECO:0007669"/>
    <property type="project" value="InterPro"/>
</dbReference>